<dbReference type="EMBL" id="APHR01000040">
    <property type="protein sequence ID" value="EMR12808.1"/>
    <property type="molecule type" value="Genomic_DNA"/>
</dbReference>
<name>M7NVN9_9GAMM</name>
<dbReference type="Proteomes" id="UP000012019">
    <property type="component" value="Unassembled WGS sequence"/>
</dbReference>
<comment type="caution">
    <text evidence="2">The sequence shown here is derived from an EMBL/GenBank/DDBJ whole genome shotgun (WGS) entry which is preliminary data.</text>
</comment>
<accession>M7NVN9</accession>
<feature type="domain" description="DUF7931" evidence="1">
    <location>
        <begin position="17"/>
        <end position="164"/>
    </location>
</feature>
<keyword evidence="3" id="KW-1185">Reference proteome</keyword>
<proteinExistence type="predicted"/>
<dbReference type="OrthoDB" id="6999610at2"/>
<dbReference type="InterPro" id="IPR057691">
    <property type="entry name" value="DUF7931"/>
</dbReference>
<evidence type="ECO:0000313" key="3">
    <source>
        <dbReference type="Proteomes" id="UP000012019"/>
    </source>
</evidence>
<gene>
    <name evidence="2" type="ORF">MPL1_08067</name>
</gene>
<evidence type="ECO:0000259" key="1">
    <source>
        <dbReference type="Pfam" id="PF25559"/>
    </source>
</evidence>
<protein>
    <recommendedName>
        <fullName evidence="1">DUF7931 domain-containing protein</fullName>
    </recommendedName>
</protein>
<dbReference type="Pfam" id="PF25559">
    <property type="entry name" value="DUF7931"/>
    <property type="match status" value="1"/>
</dbReference>
<reference evidence="2 3" key="1">
    <citation type="journal article" date="2013" name="Genome Announc.">
        <title>Draft Genome Sequence of Methylophaga lonarensis MPLT, a Haloalkaliphilic (Non-Methane-Utilizing) Methylotroph.</title>
        <authorList>
            <person name="Shetty S.A."/>
            <person name="Marathe N.P."/>
            <person name="Munot H."/>
            <person name="Antony C.P."/>
            <person name="Dhotre D.P."/>
            <person name="Murrell J.C."/>
            <person name="Shouche Y.S."/>
        </authorList>
    </citation>
    <scope>NUCLEOTIDE SEQUENCE [LARGE SCALE GENOMIC DNA]</scope>
    <source>
        <strain evidence="2 3">MPL</strain>
    </source>
</reference>
<dbReference type="STRING" id="1286106.MPL1_08067"/>
<dbReference type="AlphaFoldDB" id="M7NVN9"/>
<dbReference type="PATRIC" id="fig|1286106.3.peg.1617"/>
<dbReference type="RefSeq" id="WP_009726599.1">
    <property type="nucleotide sequence ID" value="NZ_APHR01000040.1"/>
</dbReference>
<dbReference type="eggNOG" id="COG2153">
    <property type="taxonomic scope" value="Bacteria"/>
</dbReference>
<sequence length="166" mass="19181">MSESGHQDSEIIQFDSKQDAAELALELAQLAKREICFFGSNIDPVLFDSVAMAMVVKDFLRSSAKCQLKMVVHDTRQNIAQSHRLLPLFEKMSSRCDLRQTDEQHQDQQDFFMLVDNKAWLHCHSHGRYAGRASMNEPTHGRLLSQRFEQLFNHGSPDMHSRRLHI</sequence>
<organism evidence="2 3">
    <name type="scientific">Methylophaga lonarensis MPL</name>
    <dbReference type="NCBI Taxonomy" id="1286106"/>
    <lineage>
        <taxon>Bacteria</taxon>
        <taxon>Pseudomonadati</taxon>
        <taxon>Pseudomonadota</taxon>
        <taxon>Gammaproteobacteria</taxon>
        <taxon>Thiotrichales</taxon>
        <taxon>Piscirickettsiaceae</taxon>
        <taxon>Methylophaga</taxon>
    </lineage>
</organism>
<evidence type="ECO:0000313" key="2">
    <source>
        <dbReference type="EMBL" id="EMR12808.1"/>
    </source>
</evidence>